<comment type="caution">
    <text evidence="8">The sequence shown here is derived from an EMBL/GenBank/DDBJ whole genome shotgun (WGS) entry which is preliminary data.</text>
</comment>
<feature type="transmembrane region" description="Helical" evidence="6">
    <location>
        <begin position="39"/>
        <end position="59"/>
    </location>
</feature>
<dbReference type="Pfam" id="PF13396">
    <property type="entry name" value="PLDc_N"/>
    <property type="match status" value="1"/>
</dbReference>
<dbReference type="GO" id="GO:0005886">
    <property type="term" value="C:plasma membrane"/>
    <property type="evidence" value="ECO:0007669"/>
    <property type="project" value="UniProtKB-SubCell"/>
</dbReference>
<evidence type="ECO:0000256" key="4">
    <source>
        <dbReference type="ARBA" id="ARBA00022989"/>
    </source>
</evidence>
<evidence type="ECO:0000256" key="2">
    <source>
        <dbReference type="ARBA" id="ARBA00022475"/>
    </source>
</evidence>
<evidence type="ECO:0000259" key="7">
    <source>
        <dbReference type="Pfam" id="PF13396"/>
    </source>
</evidence>
<evidence type="ECO:0000313" key="8">
    <source>
        <dbReference type="EMBL" id="RJG21237.1"/>
    </source>
</evidence>
<feature type="domain" description="Cardiolipin synthase N-terminal" evidence="7">
    <location>
        <begin position="19"/>
        <end position="61"/>
    </location>
</feature>
<dbReference type="EMBL" id="QYZD01000026">
    <property type="protein sequence ID" value="RJG21237.1"/>
    <property type="molecule type" value="Genomic_DNA"/>
</dbReference>
<sequence>MPENMLWPLIAPLLAVQLILMCVALVSLARSERANGPKWLWAIIIVLLNIPGTIAYFIMGRKDAA</sequence>
<dbReference type="InterPro" id="IPR027379">
    <property type="entry name" value="CLS_N"/>
</dbReference>
<evidence type="ECO:0000256" key="6">
    <source>
        <dbReference type="SAM" id="Phobius"/>
    </source>
</evidence>
<keyword evidence="4 6" id="KW-1133">Transmembrane helix</keyword>
<protein>
    <submittedName>
        <fullName evidence="8">PLDc_N domain-containing protein</fullName>
    </submittedName>
</protein>
<proteinExistence type="predicted"/>
<evidence type="ECO:0000256" key="1">
    <source>
        <dbReference type="ARBA" id="ARBA00004651"/>
    </source>
</evidence>
<evidence type="ECO:0000256" key="5">
    <source>
        <dbReference type="ARBA" id="ARBA00023136"/>
    </source>
</evidence>
<evidence type="ECO:0000313" key="9">
    <source>
        <dbReference type="Proteomes" id="UP000266177"/>
    </source>
</evidence>
<dbReference type="AlphaFoldDB" id="A0A3A3GHC6"/>
<comment type="subcellular location">
    <subcellularLocation>
        <location evidence="1">Cell membrane</location>
        <topology evidence="1">Multi-pass membrane protein</topology>
    </subcellularLocation>
</comment>
<dbReference type="Proteomes" id="UP000266177">
    <property type="component" value="Unassembled WGS sequence"/>
</dbReference>
<accession>A0A3A3GHC6</accession>
<gene>
    <name evidence="8" type="ORF">DQX05_22275</name>
</gene>
<reference evidence="8 9" key="1">
    <citation type="submission" date="2018-09" db="EMBL/GenBank/DDBJ databases">
        <title>Paenibacillus SK2017-BO5.</title>
        <authorList>
            <person name="Piskunova J.V."/>
            <person name="Dubiley S.A."/>
            <person name="Severinov K.V."/>
        </authorList>
    </citation>
    <scope>NUCLEOTIDE SEQUENCE [LARGE SCALE GENOMIC DNA]</scope>
    <source>
        <strain evidence="8 9">BO5</strain>
    </source>
</reference>
<dbReference type="RefSeq" id="WP_119795661.1">
    <property type="nucleotide sequence ID" value="NZ_QYZD01000026.1"/>
</dbReference>
<keyword evidence="3 6" id="KW-0812">Transmembrane</keyword>
<evidence type="ECO:0000256" key="3">
    <source>
        <dbReference type="ARBA" id="ARBA00022692"/>
    </source>
</evidence>
<feature type="transmembrane region" description="Helical" evidence="6">
    <location>
        <begin position="6"/>
        <end position="27"/>
    </location>
</feature>
<dbReference type="OrthoDB" id="3243324at2"/>
<keyword evidence="5 6" id="KW-0472">Membrane</keyword>
<keyword evidence="2" id="KW-1003">Cell membrane</keyword>
<name>A0A3A3GHC6_PANTH</name>
<organism evidence="8 9">
    <name type="scientific">Paenibacillus thiaminolyticus</name>
    <name type="common">Bacillus thiaminolyticus</name>
    <dbReference type="NCBI Taxonomy" id="49283"/>
    <lineage>
        <taxon>Bacteria</taxon>
        <taxon>Bacillati</taxon>
        <taxon>Bacillota</taxon>
        <taxon>Bacilli</taxon>
        <taxon>Bacillales</taxon>
        <taxon>Paenibacillaceae</taxon>
        <taxon>Paenibacillus</taxon>
    </lineage>
</organism>